<gene>
    <name evidence="2" type="ORF">J8J04_00015</name>
</gene>
<dbReference type="InterPro" id="IPR055247">
    <property type="entry name" value="InsJ-like_HTH"/>
</dbReference>
<dbReference type="SUPFAM" id="SSF46689">
    <property type="entry name" value="Homeodomain-like"/>
    <property type="match status" value="1"/>
</dbReference>
<dbReference type="Pfam" id="PF13518">
    <property type="entry name" value="HTH_28"/>
    <property type="match status" value="1"/>
</dbReference>
<dbReference type="InterPro" id="IPR009057">
    <property type="entry name" value="Homeodomain-like_sf"/>
</dbReference>
<accession>A0ABS5K2M7</accession>
<feature type="domain" description="Insertion element IS150 protein InsJ-like helix-turn-helix" evidence="1">
    <location>
        <begin position="13"/>
        <end position="64"/>
    </location>
</feature>
<evidence type="ECO:0000313" key="3">
    <source>
        <dbReference type="Proteomes" id="UP000811481"/>
    </source>
</evidence>
<organism evidence="2 3">
    <name type="scientific">'Fragaria x ananassa' phyllody phytoplasma</name>
    <dbReference type="NCBI Taxonomy" id="2358428"/>
    <lineage>
        <taxon>Bacteria</taxon>
        <taxon>Bacillati</taxon>
        <taxon>Mycoplasmatota</taxon>
        <taxon>Mollicutes</taxon>
        <taxon>Acholeplasmatales</taxon>
        <taxon>Acholeplasmataceae</taxon>
        <taxon>Candidatus Phytoplasma</taxon>
        <taxon>16SrXIII (Mexican periwinkle virescence group)</taxon>
    </lineage>
</organism>
<sequence length="103" mass="12290">MLKKLNFYSLKIKLKAIFMKESGKSNQEIQKELKIKNHSQIYTWVGLYEKEGASRLERTVGRKKKVHKTPSEDDLIKTTIKKKLSNVFRKNRKLYLDIIDEYK</sequence>
<name>A0ABS5K2M7_9MOLU</name>
<dbReference type="RefSeq" id="WP_212330587.1">
    <property type="nucleotide sequence ID" value="NZ_JAGVRH010000001.1"/>
</dbReference>
<proteinExistence type="predicted"/>
<reference evidence="2" key="1">
    <citation type="submission" date="2021-04" db="EMBL/GenBank/DDBJ databases">
        <title>Draft genome sequence of StrPh-CL8, a phytoplasma strain causing strawberry phyllody in Chile.</title>
        <authorList>
            <person name="Cui W."/>
            <person name="Zamorano A."/>
            <person name="Fiore N."/>
        </authorList>
    </citation>
    <scope>NUCLEOTIDE SEQUENCE [LARGE SCALE GENOMIC DNA]</scope>
    <source>
        <strain evidence="2">StrPh-Cl</strain>
    </source>
</reference>
<dbReference type="EMBL" id="JAGVRH010000001">
    <property type="protein sequence ID" value="MBS2126115.1"/>
    <property type="molecule type" value="Genomic_DNA"/>
</dbReference>
<dbReference type="Proteomes" id="UP000811481">
    <property type="component" value="Unassembled WGS sequence"/>
</dbReference>
<protein>
    <submittedName>
        <fullName evidence="2">Helix-turn-helix domain-containing protein</fullName>
    </submittedName>
</protein>
<keyword evidence="3" id="KW-1185">Reference proteome</keyword>
<comment type="caution">
    <text evidence="2">The sequence shown here is derived from an EMBL/GenBank/DDBJ whole genome shotgun (WGS) entry which is preliminary data.</text>
</comment>
<evidence type="ECO:0000259" key="1">
    <source>
        <dbReference type="Pfam" id="PF13518"/>
    </source>
</evidence>
<evidence type="ECO:0000313" key="2">
    <source>
        <dbReference type="EMBL" id="MBS2126115.1"/>
    </source>
</evidence>